<comment type="caution">
    <text evidence="6">The sequence shown here is derived from an EMBL/GenBank/DDBJ whole genome shotgun (WGS) entry which is preliminary data.</text>
</comment>
<dbReference type="NCBIfam" id="NF047744">
    <property type="entry name" value="CG0192_rel"/>
    <property type="match status" value="1"/>
</dbReference>
<evidence type="ECO:0000256" key="4">
    <source>
        <dbReference type="ARBA" id="ARBA00022840"/>
    </source>
</evidence>
<evidence type="ECO:0000256" key="2">
    <source>
        <dbReference type="ARBA" id="ARBA00022741"/>
    </source>
</evidence>
<keyword evidence="3" id="KW-0418">Kinase</keyword>
<gene>
    <name evidence="6" type="ORF">CTB96_01335</name>
</gene>
<evidence type="ECO:0000313" key="7">
    <source>
        <dbReference type="Proteomes" id="UP000246722"/>
    </source>
</evidence>
<reference evidence="6 7" key="1">
    <citation type="submission" date="2018-05" db="EMBL/GenBank/DDBJ databases">
        <title>Genetic diversity of glacier-inhabiting Cryobacterium bacteria in China and description of Cryobacterium mengkeensis sp. nov. and Arthrobacter glacialis sp. nov.</title>
        <authorList>
            <person name="Liu Q."/>
            <person name="Xin Y.-H."/>
        </authorList>
    </citation>
    <scope>NUCLEOTIDE SEQUENCE [LARGE SCALE GENOMIC DNA]</scope>
    <source>
        <strain evidence="6 7">SK-1</strain>
    </source>
</reference>
<dbReference type="Pfam" id="PF18085">
    <property type="entry name" value="Mak_N_cap"/>
    <property type="match status" value="1"/>
</dbReference>
<dbReference type="GO" id="GO:0016301">
    <property type="term" value="F:kinase activity"/>
    <property type="evidence" value="ECO:0007669"/>
    <property type="project" value="UniProtKB-KW"/>
</dbReference>
<accession>A0A318A384</accession>
<keyword evidence="2" id="KW-0547">Nucleotide-binding</keyword>
<evidence type="ECO:0000256" key="3">
    <source>
        <dbReference type="ARBA" id="ARBA00022777"/>
    </source>
</evidence>
<dbReference type="InterPro" id="IPR040999">
    <property type="entry name" value="Mak_N_cap"/>
</dbReference>
<dbReference type="GO" id="GO:0005524">
    <property type="term" value="F:ATP binding"/>
    <property type="evidence" value="ECO:0007669"/>
    <property type="project" value="UniProtKB-KW"/>
</dbReference>
<protein>
    <recommendedName>
        <fullName evidence="5">Maltokinase N-terminal cap domain-containing protein</fullName>
    </recommendedName>
</protein>
<dbReference type="EMBL" id="QHLY01000004">
    <property type="protein sequence ID" value="PXA72776.1"/>
    <property type="molecule type" value="Genomic_DNA"/>
</dbReference>
<keyword evidence="1" id="KW-0808">Transferase</keyword>
<dbReference type="Proteomes" id="UP000246722">
    <property type="component" value="Unassembled WGS sequence"/>
</dbReference>
<keyword evidence="7" id="KW-1185">Reference proteome</keyword>
<dbReference type="OrthoDB" id="3787729at2"/>
<evidence type="ECO:0000259" key="5">
    <source>
        <dbReference type="Pfam" id="PF18085"/>
    </source>
</evidence>
<evidence type="ECO:0000313" key="6">
    <source>
        <dbReference type="EMBL" id="PXA72776.1"/>
    </source>
</evidence>
<proteinExistence type="predicted"/>
<organism evidence="6 7">
    <name type="scientific">Cryobacterium arcticum</name>
    <dbReference type="NCBI Taxonomy" id="670052"/>
    <lineage>
        <taxon>Bacteria</taxon>
        <taxon>Bacillati</taxon>
        <taxon>Actinomycetota</taxon>
        <taxon>Actinomycetes</taxon>
        <taxon>Micrococcales</taxon>
        <taxon>Microbacteriaceae</taxon>
        <taxon>Cryobacterium</taxon>
    </lineage>
</organism>
<feature type="domain" description="Maltokinase N-terminal cap" evidence="5">
    <location>
        <begin position="21"/>
        <end position="104"/>
    </location>
</feature>
<evidence type="ECO:0000256" key="1">
    <source>
        <dbReference type="ARBA" id="ARBA00022679"/>
    </source>
</evidence>
<keyword evidence="4" id="KW-0067">ATP-binding</keyword>
<dbReference type="AlphaFoldDB" id="A0A318A384"/>
<dbReference type="RefSeq" id="WP_110125103.1">
    <property type="nucleotide sequence ID" value="NZ_QHLY01000004.1"/>
</dbReference>
<name>A0A318A384_9MICO</name>
<sequence>MAFLHYQASMQPTKIELLTAWVPTQPWFVGEAGAELTNLGAYRFDDPDGEVGIETILVRAGDGPVLQVPVTYRDAPLEGAEAALVGTTQHSVLGERWVYDGAGDPAYLAAVATTVLAGGHQAEQFVEIDGERVVREPTAVVAGSGTPGSPNVPLPAVGEISSRQGAGVTVVTAGPLQLVIARVLGDDDALAAEVDESRDHEVLAGTWPGQPDLRTLVLVGA</sequence>